<dbReference type="SUPFAM" id="SSF52540">
    <property type="entry name" value="P-loop containing nucleoside triphosphate hydrolases"/>
    <property type="match status" value="1"/>
</dbReference>
<dbReference type="GO" id="GO:0016887">
    <property type="term" value="F:ATP hydrolysis activity"/>
    <property type="evidence" value="ECO:0007669"/>
    <property type="project" value="InterPro"/>
</dbReference>
<dbReference type="Gene3D" id="3.40.50.300">
    <property type="entry name" value="P-loop containing nucleotide triphosphate hydrolases"/>
    <property type="match status" value="1"/>
</dbReference>
<evidence type="ECO:0000256" key="1">
    <source>
        <dbReference type="SAM" id="Coils"/>
    </source>
</evidence>
<dbReference type="GO" id="GO:0006302">
    <property type="term" value="P:double-strand break repair"/>
    <property type="evidence" value="ECO:0007669"/>
    <property type="project" value="InterPro"/>
</dbReference>
<protein>
    <recommendedName>
        <fullName evidence="2">Rad50/SbcC-type AAA domain-containing protein</fullName>
    </recommendedName>
</protein>
<name>A0A382YQE0_9ZZZZ</name>
<dbReference type="Pfam" id="PF13476">
    <property type="entry name" value="AAA_23"/>
    <property type="match status" value="1"/>
</dbReference>
<keyword evidence="1" id="KW-0175">Coiled coil</keyword>
<reference evidence="3" key="1">
    <citation type="submission" date="2018-05" db="EMBL/GenBank/DDBJ databases">
        <authorList>
            <person name="Lanie J.A."/>
            <person name="Ng W.-L."/>
            <person name="Kazmierczak K.M."/>
            <person name="Andrzejewski T.M."/>
            <person name="Davidsen T.M."/>
            <person name="Wayne K.J."/>
            <person name="Tettelin H."/>
            <person name="Glass J.I."/>
            <person name="Rusch D."/>
            <person name="Podicherti R."/>
            <person name="Tsui H.-C.T."/>
            <person name="Winkler M.E."/>
        </authorList>
    </citation>
    <scope>NUCLEOTIDE SEQUENCE</scope>
</reference>
<dbReference type="PANTHER" id="PTHR32114">
    <property type="entry name" value="ABC TRANSPORTER ABCH.3"/>
    <property type="match status" value="1"/>
</dbReference>
<evidence type="ECO:0000313" key="3">
    <source>
        <dbReference type="EMBL" id="SVD85482.1"/>
    </source>
</evidence>
<dbReference type="AlphaFoldDB" id="A0A382YQE0"/>
<dbReference type="InterPro" id="IPR027417">
    <property type="entry name" value="P-loop_NTPase"/>
</dbReference>
<dbReference type="PANTHER" id="PTHR32114:SF2">
    <property type="entry name" value="ABC TRANSPORTER ABCH.3"/>
    <property type="match status" value="1"/>
</dbReference>
<feature type="non-terminal residue" evidence="3">
    <location>
        <position position="1"/>
    </location>
</feature>
<dbReference type="InterPro" id="IPR038729">
    <property type="entry name" value="Rad50/SbcC_AAA"/>
</dbReference>
<dbReference type="EMBL" id="UINC01177703">
    <property type="protein sequence ID" value="SVD85482.1"/>
    <property type="molecule type" value="Genomic_DNA"/>
</dbReference>
<feature type="coiled-coil region" evidence="1">
    <location>
        <begin position="219"/>
        <end position="246"/>
    </location>
</feature>
<sequence>HWKLKKFEFSNLFSYGEDNVVDFTKLNGMIGLFAPNAAGKSGLLDALCFNLFDMSSRAYKADKIINNSKSNLHCRVNFEIDGTDYFIEKTGKKNLRTGHVKVDIEFWMVDETGEKISLNGDQRRTTQNNIKKVIGSYDDFILTSMSSQNNSTVFIDKTQKERKELLSQFMGLKIFDTLYIQASEDIKEVDTLLKDFKKSDYDSELASITNDLILLEGKQKDFKKDERDLKKQIKQILNEIKEETKRLKPVDSNIRDYDTLQE</sequence>
<accession>A0A382YQE0</accession>
<organism evidence="3">
    <name type="scientific">marine metagenome</name>
    <dbReference type="NCBI Taxonomy" id="408172"/>
    <lineage>
        <taxon>unclassified sequences</taxon>
        <taxon>metagenomes</taxon>
        <taxon>ecological metagenomes</taxon>
    </lineage>
</organism>
<evidence type="ECO:0000259" key="2">
    <source>
        <dbReference type="Pfam" id="PF13476"/>
    </source>
</evidence>
<proteinExistence type="predicted"/>
<feature type="non-terminal residue" evidence="3">
    <location>
        <position position="262"/>
    </location>
</feature>
<gene>
    <name evidence="3" type="ORF">METZ01_LOCUS438336</name>
</gene>
<feature type="domain" description="Rad50/SbcC-type AAA" evidence="2">
    <location>
        <begin position="9"/>
        <end position="241"/>
    </location>
</feature>